<sequence>MAQQFQGQNDGLCLRYPDNLGLHREISYETAVSMLLRGVQLSQAVPYVWGYVDKPLEGQVMIVFLQQPQAPFPTDGIRYQEQEVKFTIPLSNIRELEIQEVKYGFIPGSTDTNAWRVRRRYRLQKGGHPQLVLVHYTRGPVAPILQNLINQPVRPYPLPQVTNPAVFVMGEKAGQKIYPQGAGPTHTSAAPMPPPGMPINFSQQQAMVAQQNSAMEAMERRRERERARERSASSANVSVLGQRVDDEDSGDETEFISTRTLASTRYRRNHELMNEVFNYAAFGDKSLPPRAGPYSNFNPTELEDKVAKLQAEVDALQAKAAERTARHQHANQNSFTV</sequence>
<keyword evidence="2" id="KW-1185">Reference proteome</keyword>
<protein>
    <submittedName>
        <fullName evidence="1">Uncharacterized protein</fullName>
    </submittedName>
</protein>
<accession>A0ACD3BAS3</accession>
<name>A0ACD3BAS3_9AGAR</name>
<evidence type="ECO:0000313" key="2">
    <source>
        <dbReference type="Proteomes" id="UP000308600"/>
    </source>
</evidence>
<proteinExistence type="predicted"/>
<evidence type="ECO:0000313" key="1">
    <source>
        <dbReference type="EMBL" id="TFK74744.1"/>
    </source>
</evidence>
<dbReference type="Proteomes" id="UP000308600">
    <property type="component" value="Unassembled WGS sequence"/>
</dbReference>
<gene>
    <name evidence="1" type="ORF">BDN72DRAFT_868414</name>
</gene>
<reference evidence="1 2" key="1">
    <citation type="journal article" date="2019" name="Nat. Ecol. Evol.">
        <title>Megaphylogeny resolves global patterns of mushroom evolution.</title>
        <authorList>
            <person name="Varga T."/>
            <person name="Krizsan K."/>
            <person name="Foldi C."/>
            <person name="Dima B."/>
            <person name="Sanchez-Garcia M."/>
            <person name="Sanchez-Ramirez S."/>
            <person name="Szollosi G.J."/>
            <person name="Szarkandi J.G."/>
            <person name="Papp V."/>
            <person name="Albert L."/>
            <person name="Andreopoulos W."/>
            <person name="Angelini C."/>
            <person name="Antonin V."/>
            <person name="Barry K.W."/>
            <person name="Bougher N.L."/>
            <person name="Buchanan P."/>
            <person name="Buyck B."/>
            <person name="Bense V."/>
            <person name="Catcheside P."/>
            <person name="Chovatia M."/>
            <person name="Cooper J."/>
            <person name="Damon W."/>
            <person name="Desjardin D."/>
            <person name="Finy P."/>
            <person name="Geml J."/>
            <person name="Haridas S."/>
            <person name="Hughes K."/>
            <person name="Justo A."/>
            <person name="Karasinski D."/>
            <person name="Kautmanova I."/>
            <person name="Kiss B."/>
            <person name="Kocsube S."/>
            <person name="Kotiranta H."/>
            <person name="LaButti K.M."/>
            <person name="Lechner B.E."/>
            <person name="Liimatainen K."/>
            <person name="Lipzen A."/>
            <person name="Lukacs Z."/>
            <person name="Mihaltcheva S."/>
            <person name="Morgado L.N."/>
            <person name="Niskanen T."/>
            <person name="Noordeloos M.E."/>
            <person name="Ohm R.A."/>
            <person name="Ortiz-Santana B."/>
            <person name="Ovrebo C."/>
            <person name="Racz N."/>
            <person name="Riley R."/>
            <person name="Savchenko A."/>
            <person name="Shiryaev A."/>
            <person name="Soop K."/>
            <person name="Spirin V."/>
            <person name="Szebenyi C."/>
            <person name="Tomsovsky M."/>
            <person name="Tulloss R.E."/>
            <person name="Uehling J."/>
            <person name="Grigoriev I.V."/>
            <person name="Vagvolgyi C."/>
            <person name="Papp T."/>
            <person name="Martin F.M."/>
            <person name="Miettinen O."/>
            <person name="Hibbett D.S."/>
            <person name="Nagy L.G."/>
        </authorList>
    </citation>
    <scope>NUCLEOTIDE SEQUENCE [LARGE SCALE GENOMIC DNA]</scope>
    <source>
        <strain evidence="1 2">NL-1719</strain>
    </source>
</reference>
<dbReference type="EMBL" id="ML208266">
    <property type="protein sequence ID" value="TFK74744.1"/>
    <property type="molecule type" value="Genomic_DNA"/>
</dbReference>
<organism evidence="1 2">
    <name type="scientific">Pluteus cervinus</name>
    <dbReference type="NCBI Taxonomy" id="181527"/>
    <lineage>
        <taxon>Eukaryota</taxon>
        <taxon>Fungi</taxon>
        <taxon>Dikarya</taxon>
        <taxon>Basidiomycota</taxon>
        <taxon>Agaricomycotina</taxon>
        <taxon>Agaricomycetes</taxon>
        <taxon>Agaricomycetidae</taxon>
        <taxon>Agaricales</taxon>
        <taxon>Pluteineae</taxon>
        <taxon>Pluteaceae</taxon>
        <taxon>Pluteus</taxon>
    </lineage>
</organism>